<dbReference type="Proteomes" id="UP001203297">
    <property type="component" value="Unassembled WGS sequence"/>
</dbReference>
<keyword evidence="2" id="KW-0479">Metal-binding</keyword>
<name>A0AAD4M571_9AGAM</name>
<dbReference type="SMART" id="SM00066">
    <property type="entry name" value="GAL4"/>
    <property type="match status" value="1"/>
</dbReference>
<evidence type="ECO:0000313" key="8">
    <source>
        <dbReference type="Proteomes" id="UP001203297"/>
    </source>
</evidence>
<dbReference type="GO" id="GO:0000981">
    <property type="term" value="F:DNA-binding transcription factor activity, RNA polymerase II-specific"/>
    <property type="evidence" value="ECO:0007669"/>
    <property type="project" value="InterPro"/>
</dbReference>
<protein>
    <recommendedName>
        <fullName evidence="6">Zn(2)-C6 fungal-type domain-containing protein</fullName>
    </recommendedName>
</protein>
<dbReference type="InterPro" id="IPR001138">
    <property type="entry name" value="Zn2Cys6_DnaBD"/>
</dbReference>
<dbReference type="InterPro" id="IPR050987">
    <property type="entry name" value="AtrR-like"/>
</dbReference>
<evidence type="ECO:0000256" key="4">
    <source>
        <dbReference type="ARBA" id="ARBA00023242"/>
    </source>
</evidence>
<dbReference type="PROSITE" id="PS50048">
    <property type="entry name" value="ZN2_CY6_FUNGAL_2"/>
    <property type="match status" value="1"/>
</dbReference>
<dbReference type="Gene3D" id="4.10.240.10">
    <property type="entry name" value="Zn(2)-C6 fungal-type DNA-binding domain"/>
    <property type="match status" value="1"/>
</dbReference>
<dbReference type="GO" id="GO:0008270">
    <property type="term" value="F:zinc ion binding"/>
    <property type="evidence" value="ECO:0007669"/>
    <property type="project" value="InterPro"/>
</dbReference>
<feature type="compositionally biased region" description="Low complexity" evidence="5">
    <location>
        <begin position="33"/>
        <end position="48"/>
    </location>
</feature>
<dbReference type="AlphaFoldDB" id="A0AAD4M571"/>
<feature type="compositionally biased region" description="Low complexity" evidence="5">
    <location>
        <begin position="147"/>
        <end position="161"/>
    </location>
</feature>
<dbReference type="GO" id="GO:0003677">
    <property type="term" value="F:DNA binding"/>
    <property type="evidence" value="ECO:0007669"/>
    <property type="project" value="UniProtKB-KW"/>
</dbReference>
<gene>
    <name evidence="7" type="ORF">B0F90DRAFT_1720863</name>
</gene>
<dbReference type="CDD" id="cd00067">
    <property type="entry name" value="GAL4"/>
    <property type="match status" value="1"/>
</dbReference>
<keyword evidence="4" id="KW-0539">Nucleus</keyword>
<keyword evidence="8" id="KW-1185">Reference proteome</keyword>
<comment type="subcellular location">
    <subcellularLocation>
        <location evidence="1">Nucleus</location>
    </subcellularLocation>
</comment>
<dbReference type="GO" id="GO:0006351">
    <property type="term" value="P:DNA-templated transcription"/>
    <property type="evidence" value="ECO:0007669"/>
    <property type="project" value="InterPro"/>
</dbReference>
<comment type="caution">
    <text evidence="7">The sequence shown here is derived from an EMBL/GenBank/DDBJ whole genome shotgun (WGS) entry which is preliminary data.</text>
</comment>
<dbReference type="PANTHER" id="PTHR46910">
    <property type="entry name" value="TRANSCRIPTION FACTOR PDR1"/>
    <property type="match status" value="1"/>
</dbReference>
<evidence type="ECO:0000256" key="5">
    <source>
        <dbReference type="SAM" id="MobiDB-lite"/>
    </source>
</evidence>
<dbReference type="GO" id="GO:0005634">
    <property type="term" value="C:nucleus"/>
    <property type="evidence" value="ECO:0007669"/>
    <property type="project" value="UniProtKB-SubCell"/>
</dbReference>
<dbReference type="InterPro" id="IPR036864">
    <property type="entry name" value="Zn2-C6_fun-type_DNA-bd_sf"/>
</dbReference>
<evidence type="ECO:0000256" key="1">
    <source>
        <dbReference type="ARBA" id="ARBA00004123"/>
    </source>
</evidence>
<feature type="region of interest" description="Disordered" evidence="5">
    <location>
        <begin position="1"/>
        <end position="60"/>
    </location>
</feature>
<evidence type="ECO:0000259" key="6">
    <source>
        <dbReference type="PROSITE" id="PS50048"/>
    </source>
</evidence>
<dbReference type="Pfam" id="PF04082">
    <property type="entry name" value="Fungal_trans"/>
    <property type="match status" value="1"/>
</dbReference>
<dbReference type="EMBL" id="WTXG01000016">
    <property type="protein sequence ID" value="KAI0301004.1"/>
    <property type="molecule type" value="Genomic_DNA"/>
</dbReference>
<evidence type="ECO:0000256" key="3">
    <source>
        <dbReference type="ARBA" id="ARBA00023125"/>
    </source>
</evidence>
<dbReference type="PROSITE" id="PS00463">
    <property type="entry name" value="ZN2_CY6_FUNGAL_1"/>
    <property type="match status" value="1"/>
</dbReference>
<dbReference type="InterPro" id="IPR007219">
    <property type="entry name" value="XnlR_reg_dom"/>
</dbReference>
<sequence length="441" mass="50500">MHHQSQSQLSDLPVPPITSRHIPLPLPLPRPHLPAGSNSDWSQSQSFSLPNNKRRNVERACDDCRRRKTRCDGSKMPDNVCTNCVQNRKICTYLEGSKPRGPPKAYVTSLEDRVEKMEALLKRLRPETDFSTELGPPILRDSWKNDSLPSSSTSISASTKTTSKRRLRQLPPLSTFAPLALSRKTSSTSLSAASENDGCALSDEDDPANRLARTMRRLTLFGKEPQDKANRLLDGAFRYHGRSTNYNLVFAAREMRTRYFLESMGLDVDTISGELERVRGSANDHTRALEGGRRRQEYWRSPNWELVYEGEFIPSDTFLELFQHWPSLDLASTLIDLYFLHCNNMFPLLHRPTFARHFADKLYEHDVWFACTCICIFALASRYTDDPRVLLDEPAELPLDEHAARLQWQTAGFKYYFSVLRKLVVSFVSFVCLLNGLRHRC</sequence>
<dbReference type="PANTHER" id="PTHR46910:SF3">
    <property type="entry name" value="HALOTOLERANCE PROTEIN 9-RELATED"/>
    <property type="match status" value="1"/>
</dbReference>
<dbReference type="SUPFAM" id="SSF57701">
    <property type="entry name" value="Zn2/Cys6 DNA-binding domain"/>
    <property type="match status" value="1"/>
</dbReference>
<evidence type="ECO:0000313" key="7">
    <source>
        <dbReference type="EMBL" id="KAI0301004.1"/>
    </source>
</evidence>
<dbReference type="CDD" id="cd12148">
    <property type="entry name" value="fungal_TF_MHR"/>
    <property type="match status" value="1"/>
</dbReference>
<accession>A0AAD4M571</accession>
<keyword evidence="3" id="KW-0238">DNA-binding</keyword>
<organism evidence="7 8">
    <name type="scientific">Multifurca ochricompacta</name>
    <dbReference type="NCBI Taxonomy" id="376703"/>
    <lineage>
        <taxon>Eukaryota</taxon>
        <taxon>Fungi</taxon>
        <taxon>Dikarya</taxon>
        <taxon>Basidiomycota</taxon>
        <taxon>Agaricomycotina</taxon>
        <taxon>Agaricomycetes</taxon>
        <taxon>Russulales</taxon>
        <taxon>Russulaceae</taxon>
        <taxon>Multifurca</taxon>
    </lineage>
</organism>
<feature type="domain" description="Zn(2)-C6 fungal-type" evidence="6">
    <location>
        <begin position="60"/>
        <end position="93"/>
    </location>
</feature>
<feature type="compositionally biased region" description="Polar residues" evidence="5">
    <location>
        <begin position="1"/>
        <end position="10"/>
    </location>
</feature>
<evidence type="ECO:0000256" key="2">
    <source>
        <dbReference type="ARBA" id="ARBA00022723"/>
    </source>
</evidence>
<feature type="region of interest" description="Disordered" evidence="5">
    <location>
        <begin position="141"/>
        <end position="169"/>
    </location>
</feature>
<proteinExistence type="predicted"/>
<dbReference type="Pfam" id="PF00172">
    <property type="entry name" value="Zn_clus"/>
    <property type="match status" value="1"/>
</dbReference>
<reference evidence="7" key="1">
    <citation type="journal article" date="2022" name="New Phytol.">
        <title>Evolutionary transition to the ectomycorrhizal habit in the genomes of a hyperdiverse lineage of mushroom-forming fungi.</title>
        <authorList>
            <person name="Looney B."/>
            <person name="Miyauchi S."/>
            <person name="Morin E."/>
            <person name="Drula E."/>
            <person name="Courty P.E."/>
            <person name="Kohler A."/>
            <person name="Kuo A."/>
            <person name="LaButti K."/>
            <person name="Pangilinan J."/>
            <person name="Lipzen A."/>
            <person name="Riley R."/>
            <person name="Andreopoulos W."/>
            <person name="He G."/>
            <person name="Johnson J."/>
            <person name="Nolan M."/>
            <person name="Tritt A."/>
            <person name="Barry K.W."/>
            <person name="Grigoriev I.V."/>
            <person name="Nagy L.G."/>
            <person name="Hibbett D."/>
            <person name="Henrissat B."/>
            <person name="Matheny P.B."/>
            <person name="Labbe J."/>
            <person name="Martin F.M."/>
        </authorList>
    </citation>
    <scope>NUCLEOTIDE SEQUENCE</scope>
    <source>
        <strain evidence="7">BPL690</strain>
    </source>
</reference>